<comment type="similarity">
    <text evidence="1">Belongs to the peptidase C40 family.</text>
</comment>
<dbReference type="STRING" id="257309.DIP1622"/>
<evidence type="ECO:0000256" key="2">
    <source>
        <dbReference type="ARBA" id="ARBA00022670"/>
    </source>
</evidence>
<dbReference type="PROSITE" id="PS51935">
    <property type="entry name" value="NLPC_P60"/>
    <property type="match status" value="1"/>
</dbReference>
<proteinExistence type="inferred from homology"/>
<dbReference type="GO" id="GO:0008234">
    <property type="term" value="F:cysteine-type peptidase activity"/>
    <property type="evidence" value="ECO:0007669"/>
    <property type="project" value="UniProtKB-KW"/>
</dbReference>
<dbReference type="AlphaFoldDB" id="Q6NGA5"/>
<feature type="domain" description="NlpC/P60" evidence="5">
    <location>
        <begin position="140"/>
        <end position="254"/>
    </location>
</feature>
<name>Q6NGA5_CORDI</name>
<dbReference type="EMBL" id="BX248358">
    <property type="protein sequence ID" value="CAE50147.1"/>
    <property type="molecule type" value="Genomic_DNA"/>
</dbReference>
<dbReference type="KEGG" id="cdi:DIP1622"/>
<dbReference type="SUPFAM" id="SSF54001">
    <property type="entry name" value="Cysteine proteinases"/>
    <property type="match status" value="1"/>
</dbReference>
<evidence type="ECO:0000259" key="5">
    <source>
        <dbReference type="PROSITE" id="PS51935"/>
    </source>
</evidence>
<sequence length="254" mass="26540">MYFRNLIETLKLSPNDGPHDLHNLKRSIPPMVLESLEGPLKRTTSKIGRISVAKHRRNDNSTARKAVATSAAVVGAAATLSAPAQAAEVVVPNTGIRFEVPGIENVPGIANVPGADQWIPSLAGQGAPVNYSALVGAPVASNGQAVVDAARSRIGSPYVWGAAGPNAFDCSGLTSWAYAQVGKSIPRTSYAQAAGGMQVSRESLQPGDIIAFYSGASHVGIYTGNGTVIHALTEGTPLSETPIDYMPFYNAVRY</sequence>
<protein>
    <recommendedName>
        <fullName evidence="5">NlpC/P60 domain-containing protein</fullName>
    </recommendedName>
</protein>
<keyword evidence="2" id="KW-0645">Protease</keyword>
<dbReference type="Pfam" id="PF00877">
    <property type="entry name" value="NLPC_P60"/>
    <property type="match status" value="1"/>
</dbReference>
<dbReference type="InterPro" id="IPR051794">
    <property type="entry name" value="PG_Endopeptidase_C40"/>
</dbReference>
<dbReference type="GO" id="GO:0006508">
    <property type="term" value="P:proteolysis"/>
    <property type="evidence" value="ECO:0007669"/>
    <property type="project" value="UniProtKB-KW"/>
</dbReference>
<organism evidence="6 7">
    <name type="scientific">Corynebacterium diphtheriae (strain ATCC 700971 / NCTC 13129 / Biotype gravis)</name>
    <dbReference type="NCBI Taxonomy" id="257309"/>
    <lineage>
        <taxon>Bacteria</taxon>
        <taxon>Bacillati</taxon>
        <taxon>Actinomycetota</taxon>
        <taxon>Actinomycetes</taxon>
        <taxon>Mycobacteriales</taxon>
        <taxon>Corynebacteriaceae</taxon>
        <taxon>Corynebacterium</taxon>
    </lineage>
</organism>
<dbReference type="HOGENOM" id="CLU_016043_6_0_11"/>
<evidence type="ECO:0000256" key="1">
    <source>
        <dbReference type="ARBA" id="ARBA00007074"/>
    </source>
</evidence>
<accession>Q6NGA5</accession>
<evidence type="ECO:0000313" key="7">
    <source>
        <dbReference type="Proteomes" id="UP000002198"/>
    </source>
</evidence>
<dbReference type="MEROPS" id="C40.007"/>
<dbReference type="Gene3D" id="3.90.1720.10">
    <property type="entry name" value="endopeptidase domain like (from Nostoc punctiforme)"/>
    <property type="match status" value="1"/>
</dbReference>
<keyword evidence="3" id="KW-0378">Hydrolase</keyword>
<dbReference type="PANTHER" id="PTHR47359">
    <property type="entry name" value="PEPTIDOGLYCAN DL-ENDOPEPTIDASE CWLO"/>
    <property type="match status" value="1"/>
</dbReference>
<evidence type="ECO:0000256" key="4">
    <source>
        <dbReference type="ARBA" id="ARBA00022807"/>
    </source>
</evidence>
<dbReference type="PANTHER" id="PTHR47359:SF3">
    <property type="entry name" value="NLP_P60 DOMAIN-CONTAINING PROTEIN-RELATED"/>
    <property type="match status" value="1"/>
</dbReference>
<keyword evidence="4" id="KW-0788">Thiol protease</keyword>
<dbReference type="InterPro" id="IPR000064">
    <property type="entry name" value="NLP_P60_dom"/>
</dbReference>
<reference evidence="6 7" key="1">
    <citation type="journal article" date="2003" name="Nucleic Acids Res.">
        <title>The complete genome sequence and analysis of Corynebacterium diphtheriae NCTC13129.</title>
        <authorList>
            <person name="Cerdeno-Tarraga A.M."/>
            <person name="Efstratiou A."/>
            <person name="Dover L.G."/>
            <person name="Holden M.T.G."/>
            <person name="Pallen M."/>
            <person name="Bentley S.D."/>
            <person name="Besra G.S."/>
            <person name="Churcher C."/>
            <person name="James K.D."/>
            <person name="De Zoysa A."/>
            <person name="Chillingworth T."/>
            <person name="Cronin A."/>
            <person name="Dowd L."/>
            <person name="Feltwell T."/>
            <person name="Hamlin N."/>
            <person name="Holroyd S."/>
            <person name="Jagels K."/>
            <person name="Moule S."/>
            <person name="Quail M.A."/>
            <person name="Rabbinowitsch E."/>
            <person name="Rutherford K."/>
            <person name="Thomson N.R."/>
            <person name="Unwin L."/>
            <person name="Whitehead S."/>
            <person name="Barrell B.G.Parkhill.J."/>
        </authorList>
    </citation>
    <scope>NUCLEOTIDE SEQUENCE [LARGE SCALE GENOMIC DNA]</scope>
    <source>
        <strain evidence="7">ATCC 700971 / NCTC 13129 / Biotype gravis</strain>
    </source>
</reference>
<dbReference type="InterPro" id="IPR038765">
    <property type="entry name" value="Papain-like_cys_pep_sf"/>
</dbReference>
<evidence type="ECO:0000256" key="3">
    <source>
        <dbReference type="ARBA" id="ARBA00022801"/>
    </source>
</evidence>
<dbReference type="Proteomes" id="UP000002198">
    <property type="component" value="Chromosome"/>
</dbReference>
<keyword evidence="7" id="KW-1185">Reference proteome</keyword>
<gene>
    <name evidence="6" type="ordered locus">DIP1622</name>
</gene>
<evidence type="ECO:0000313" key="6">
    <source>
        <dbReference type="EMBL" id="CAE50147.1"/>
    </source>
</evidence>